<dbReference type="AlphaFoldDB" id="G0QMS1"/>
<evidence type="ECO:0000313" key="7">
    <source>
        <dbReference type="Proteomes" id="UP000008983"/>
    </source>
</evidence>
<evidence type="ECO:0000256" key="3">
    <source>
        <dbReference type="ARBA" id="ARBA00022525"/>
    </source>
</evidence>
<dbReference type="STRING" id="857967.G0QMS1"/>
<evidence type="ECO:0000313" key="6">
    <source>
        <dbReference type="EMBL" id="EGR33474.1"/>
    </source>
</evidence>
<dbReference type="eggNOG" id="KOG3160">
    <property type="taxonomic scope" value="Eukaryota"/>
</dbReference>
<dbReference type="InParanoid" id="G0QMS1"/>
<dbReference type="EMBL" id="GL983437">
    <property type="protein sequence ID" value="EGR33474.1"/>
    <property type="molecule type" value="Genomic_DNA"/>
</dbReference>
<dbReference type="GO" id="GO:0016671">
    <property type="term" value="F:oxidoreductase activity, acting on a sulfur group of donors, disulfide as acceptor"/>
    <property type="evidence" value="ECO:0007669"/>
    <property type="project" value="InterPro"/>
</dbReference>
<keyword evidence="4" id="KW-0732">Signal</keyword>
<sequence length="260" mass="30305">NIPKKNIIIIKYNNNNKKIINQLFKIQMLKILFLSLLIIQSFQFKEDDQKVKVELYFESLCPGCREFINSQIQITLNTKDLLKILDIELVPYGNAKKDSQGNITCQHGENECYGNLIENCVLSKLEYPKNIKFVYCIENKIEDNQLDFNKTLQDCYIELQIAQQTQGSIQQCLTSDEGKQLVIKAGEKTDQLSPKHQFVPWIIVNGIHNDEEQQAAQEDLLIYVCSIYKGTIKIEACDKRFKWFKKYLKNQSSLELCYDK</sequence>
<dbReference type="InterPro" id="IPR004911">
    <property type="entry name" value="Interferon-induced_GILT"/>
</dbReference>
<organism evidence="6 7">
    <name type="scientific">Ichthyophthirius multifiliis</name>
    <name type="common">White spot disease agent</name>
    <name type="synonym">Ich</name>
    <dbReference type="NCBI Taxonomy" id="5932"/>
    <lineage>
        <taxon>Eukaryota</taxon>
        <taxon>Sar</taxon>
        <taxon>Alveolata</taxon>
        <taxon>Ciliophora</taxon>
        <taxon>Intramacronucleata</taxon>
        <taxon>Oligohymenophorea</taxon>
        <taxon>Hymenostomatida</taxon>
        <taxon>Ophryoglenina</taxon>
        <taxon>Ichthyophthirius</taxon>
    </lineage>
</organism>
<gene>
    <name evidence="6" type="ORF">IMG5_051520</name>
</gene>
<comment type="similarity">
    <text evidence="2">Belongs to the GILT family.</text>
</comment>
<feature type="non-terminal residue" evidence="6">
    <location>
        <position position="1"/>
    </location>
</feature>
<evidence type="ECO:0000256" key="2">
    <source>
        <dbReference type="ARBA" id="ARBA00005679"/>
    </source>
</evidence>
<keyword evidence="7" id="KW-1185">Reference proteome</keyword>
<dbReference type="PANTHER" id="PTHR13234:SF8">
    <property type="entry name" value="GAMMA-INTERFERON-INDUCIBLE LYSOSOMAL THIOL REDUCTASE"/>
    <property type="match status" value="1"/>
</dbReference>
<comment type="subcellular location">
    <subcellularLocation>
        <location evidence="1">Secreted</location>
    </subcellularLocation>
</comment>
<dbReference type="OMA" id="SHKEVCF"/>
<dbReference type="Pfam" id="PF03227">
    <property type="entry name" value="GILT"/>
    <property type="match status" value="1"/>
</dbReference>
<dbReference type="OrthoDB" id="958254at2759"/>
<dbReference type="GO" id="GO:0005576">
    <property type="term" value="C:extracellular region"/>
    <property type="evidence" value="ECO:0007669"/>
    <property type="project" value="UniProtKB-SubCell"/>
</dbReference>
<keyword evidence="3" id="KW-0964">Secreted</keyword>
<evidence type="ECO:0008006" key="8">
    <source>
        <dbReference type="Google" id="ProtNLM"/>
    </source>
</evidence>
<accession>G0QMS1</accession>
<evidence type="ECO:0000256" key="1">
    <source>
        <dbReference type="ARBA" id="ARBA00004613"/>
    </source>
</evidence>
<dbReference type="RefSeq" id="XP_004037460.1">
    <property type="nucleotide sequence ID" value="XM_004037412.1"/>
</dbReference>
<reference evidence="6 7" key="1">
    <citation type="submission" date="2011-07" db="EMBL/GenBank/DDBJ databases">
        <authorList>
            <person name="Coyne R."/>
            <person name="Brami D."/>
            <person name="Johnson J."/>
            <person name="Hostetler J."/>
            <person name="Hannick L."/>
            <person name="Clark T."/>
            <person name="Cassidy-Hanley D."/>
            <person name="Inman J."/>
        </authorList>
    </citation>
    <scope>NUCLEOTIDE SEQUENCE [LARGE SCALE GENOMIC DNA]</scope>
    <source>
        <strain evidence="6 7">G5</strain>
    </source>
</reference>
<evidence type="ECO:0000256" key="5">
    <source>
        <dbReference type="ARBA" id="ARBA00023180"/>
    </source>
</evidence>
<proteinExistence type="inferred from homology"/>
<name>G0QMS1_ICHMU</name>
<dbReference type="PANTHER" id="PTHR13234">
    <property type="entry name" value="GAMMA-INTERFERON INDUCIBLE LYSOSOMAL THIOL REDUCTASE GILT"/>
    <property type="match status" value="1"/>
</dbReference>
<dbReference type="Proteomes" id="UP000008983">
    <property type="component" value="Unassembled WGS sequence"/>
</dbReference>
<protein>
    <recommendedName>
        <fullName evidence="8">Gamma-interferon inducible lysosomal thiol reductase</fullName>
    </recommendedName>
</protein>
<evidence type="ECO:0000256" key="4">
    <source>
        <dbReference type="ARBA" id="ARBA00022729"/>
    </source>
</evidence>
<keyword evidence="5" id="KW-0325">Glycoprotein</keyword>
<dbReference type="GeneID" id="14909644"/>